<dbReference type="HOGENOM" id="CLU_048483_6_1_1"/>
<organism evidence="13 14">
    <name type="scientific">Scleroderma citrinum Foug A</name>
    <dbReference type="NCBI Taxonomy" id="1036808"/>
    <lineage>
        <taxon>Eukaryota</taxon>
        <taxon>Fungi</taxon>
        <taxon>Dikarya</taxon>
        <taxon>Basidiomycota</taxon>
        <taxon>Agaricomycotina</taxon>
        <taxon>Agaricomycetes</taxon>
        <taxon>Agaricomycetidae</taxon>
        <taxon>Boletales</taxon>
        <taxon>Sclerodermatineae</taxon>
        <taxon>Sclerodermataceae</taxon>
        <taxon>Scleroderma</taxon>
    </lineage>
</organism>
<evidence type="ECO:0000256" key="5">
    <source>
        <dbReference type="ARBA" id="ARBA00022692"/>
    </source>
</evidence>
<keyword evidence="8 12" id="KW-0443">Lipid metabolism</keyword>
<dbReference type="PROSITE" id="PS01188">
    <property type="entry name" value="ELO"/>
    <property type="match status" value="1"/>
</dbReference>
<dbReference type="PANTHER" id="PTHR11157:SF134">
    <property type="entry name" value="ELONGATION OF FATTY ACIDS PROTEIN 1-RELATED"/>
    <property type="match status" value="1"/>
</dbReference>
<dbReference type="GO" id="GO:0042761">
    <property type="term" value="P:very long-chain fatty acid biosynthetic process"/>
    <property type="evidence" value="ECO:0007669"/>
    <property type="project" value="TreeGrafter"/>
</dbReference>
<dbReference type="GO" id="GO:0005789">
    <property type="term" value="C:endoplasmic reticulum membrane"/>
    <property type="evidence" value="ECO:0007669"/>
    <property type="project" value="TreeGrafter"/>
</dbReference>
<evidence type="ECO:0000256" key="4">
    <source>
        <dbReference type="ARBA" id="ARBA00022679"/>
    </source>
</evidence>
<evidence type="ECO:0000256" key="11">
    <source>
        <dbReference type="ARBA" id="ARBA00047375"/>
    </source>
</evidence>
<evidence type="ECO:0000256" key="6">
    <source>
        <dbReference type="ARBA" id="ARBA00022832"/>
    </source>
</evidence>
<reference evidence="14" key="2">
    <citation type="submission" date="2015-01" db="EMBL/GenBank/DDBJ databases">
        <title>Evolutionary Origins and Diversification of the Mycorrhizal Mutualists.</title>
        <authorList>
            <consortium name="DOE Joint Genome Institute"/>
            <consortium name="Mycorrhizal Genomics Consortium"/>
            <person name="Kohler A."/>
            <person name="Kuo A."/>
            <person name="Nagy L.G."/>
            <person name="Floudas D."/>
            <person name="Copeland A."/>
            <person name="Barry K.W."/>
            <person name="Cichocki N."/>
            <person name="Veneault-Fourrey C."/>
            <person name="LaButti K."/>
            <person name="Lindquist E.A."/>
            <person name="Lipzen A."/>
            <person name="Lundell T."/>
            <person name="Morin E."/>
            <person name="Murat C."/>
            <person name="Riley R."/>
            <person name="Ohm R."/>
            <person name="Sun H."/>
            <person name="Tunlid A."/>
            <person name="Henrissat B."/>
            <person name="Grigoriev I.V."/>
            <person name="Hibbett D.S."/>
            <person name="Martin F."/>
        </authorList>
    </citation>
    <scope>NUCLEOTIDE SEQUENCE [LARGE SCALE GENOMIC DNA]</scope>
    <source>
        <strain evidence="14">Foug A</strain>
    </source>
</reference>
<dbReference type="OrthoDB" id="434092at2759"/>
<evidence type="ECO:0000256" key="12">
    <source>
        <dbReference type="RuleBase" id="RU361115"/>
    </source>
</evidence>
<dbReference type="InParanoid" id="A0A0C2Z5S0"/>
<keyword evidence="10 12" id="KW-0275">Fatty acid biosynthesis</keyword>
<keyword evidence="7 12" id="KW-1133">Transmembrane helix</keyword>
<keyword evidence="9 12" id="KW-0472">Membrane</keyword>
<comment type="subcellular location">
    <subcellularLocation>
        <location evidence="1">Membrane</location>
        <topology evidence="1">Multi-pass membrane protein</topology>
    </subcellularLocation>
</comment>
<dbReference type="Pfam" id="PF01151">
    <property type="entry name" value="ELO"/>
    <property type="match status" value="1"/>
</dbReference>
<dbReference type="GO" id="GO:0034626">
    <property type="term" value="P:fatty acid elongation, polyunsaturated fatty acid"/>
    <property type="evidence" value="ECO:0007669"/>
    <property type="project" value="TreeGrafter"/>
</dbReference>
<accession>A0A0C2Z5S0</accession>
<dbReference type="GO" id="GO:0034625">
    <property type="term" value="P:fatty acid elongation, monounsaturated fatty acid"/>
    <property type="evidence" value="ECO:0007669"/>
    <property type="project" value="TreeGrafter"/>
</dbReference>
<evidence type="ECO:0000256" key="7">
    <source>
        <dbReference type="ARBA" id="ARBA00022989"/>
    </source>
</evidence>
<dbReference type="GO" id="GO:0030148">
    <property type="term" value="P:sphingolipid biosynthetic process"/>
    <property type="evidence" value="ECO:0007669"/>
    <property type="project" value="TreeGrafter"/>
</dbReference>
<dbReference type="EMBL" id="KN822102">
    <property type="protein sequence ID" value="KIM57338.1"/>
    <property type="molecule type" value="Genomic_DNA"/>
</dbReference>
<dbReference type="GO" id="GO:0009922">
    <property type="term" value="F:fatty acid elongase activity"/>
    <property type="evidence" value="ECO:0007669"/>
    <property type="project" value="UniProtKB-EC"/>
</dbReference>
<evidence type="ECO:0000313" key="14">
    <source>
        <dbReference type="Proteomes" id="UP000053989"/>
    </source>
</evidence>
<dbReference type="Proteomes" id="UP000053989">
    <property type="component" value="Unassembled WGS sequence"/>
</dbReference>
<dbReference type="InterPro" id="IPR002076">
    <property type="entry name" value="ELO_fam"/>
</dbReference>
<proteinExistence type="inferred from homology"/>
<feature type="transmembrane region" description="Helical" evidence="12">
    <location>
        <begin position="204"/>
        <end position="222"/>
    </location>
</feature>
<evidence type="ECO:0000256" key="8">
    <source>
        <dbReference type="ARBA" id="ARBA00023098"/>
    </source>
</evidence>
<feature type="transmembrane region" description="Helical" evidence="12">
    <location>
        <begin position="66"/>
        <end position="85"/>
    </location>
</feature>
<protein>
    <recommendedName>
        <fullName evidence="12">Elongation of fatty acids protein</fullName>
        <ecNumber evidence="12">2.3.1.-</ecNumber>
    </recommendedName>
</protein>
<gene>
    <name evidence="13" type="ORF">SCLCIDRAFT_1219551</name>
</gene>
<dbReference type="STRING" id="1036808.A0A0C2Z5S0"/>
<name>A0A0C2Z5S0_9AGAM</name>
<evidence type="ECO:0000256" key="10">
    <source>
        <dbReference type="ARBA" id="ARBA00023160"/>
    </source>
</evidence>
<sequence length="299" mass="33776">MPNLADFFLTYVPTDSIPLSLKSYIRGKTPLSTWPAVISMVVTYLSIVLGTRAVMKDRAPLKLTTLFRAHNLLLSAFSFIFMVLLGEEVVSTWRKVGTYGIFCADEAFTPRIEFYLLIAYFSRYYEFIDTVFLVLRKKPLQFLHVYHHAATVVLGLIQMNGRSTVCWVAPLLNLGVHAIMYYYYFATAGGARFWWKKHLTTLQIVQFVIIIATAAFAGWNLIAYNWLPMVPHFGNCSGDLGTGLMGVAIIASYLLLFVKFFHRTYTKNAQAKMPHHSSARAKIEGISSGNLLLRVDSTT</sequence>
<reference evidence="13 14" key="1">
    <citation type="submission" date="2014-04" db="EMBL/GenBank/DDBJ databases">
        <authorList>
            <consortium name="DOE Joint Genome Institute"/>
            <person name="Kuo A."/>
            <person name="Kohler A."/>
            <person name="Nagy L.G."/>
            <person name="Floudas D."/>
            <person name="Copeland A."/>
            <person name="Barry K.W."/>
            <person name="Cichocki N."/>
            <person name="Veneault-Fourrey C."/>
            <person name="LaButti K."/>
            <person name="Lindquist E.A."/>
            <person name="Lipzen A."/>
            <person name="Lundell T."/>
            <person name="Morin E."/>
            <person name="Murat C."/>
            <person name="Sun H."/>
            <person name="Tunlid A."/>
            <person name="Henrissat B."/>
            <person name="Grigoriev I.V."/>
            <person name="Hibbett D.S."/>
            <person name="Martin F."/>
            <person name="Nordberg H.P."/>
            <person name="Cantor M.N."/>
            <person name="Hua S.X."/>
        </authorList>
    </citation>
    <scope>NUCLEOTIDE SEQUENCE [LARGE SCALE GENOMIC DNA]</scope>
    <source>
        <strain evidence="13 14">Foug A</strain>
    </source>
</reference>
<evidence type="ECO:0000256" key="9">
    <source>
        <dbReference type="ARBA" id="ARBA00023136"/>
    </source>
</evidence>
<keyword evidence="5 12" id="KW-0812">Transmembrane</keyword>
<dbReference type="PANTHER" id="PTHR11157">
    <property type="entry name" value="FATTY ACID ACYL TRANSFERASE-RELATED"/>
    <property type="match status" value="1"/>
</dbReference>
<keyword evidence="6 12" id="KW-0276">Fatty acid metabolism</keyword>
<keyword evidence="4 12" id="KW-0808">Transferase</keyword>
<dbReference type="GO" id="GO:0019367">
    <property type="term" value="P:fatty acid elongation, saturated fatty acid"/>
    <property type="evidence" value="ECO:0007669"/>
    <property type="project" value="TreeGrafter"/>
</dbReference>
<comment type="catalytic activity">
    <reaction evidence="12">
        <text>an acyl-CoA + malonyl-CoA + H(+) = a 3-oxoacyl-CoA + CO2 + CoA</text>
        <dbReference type="Rhea" id="RHEA:50252"/>
        <dbReference type="ChEBI" id="CHEBI:15378"/>
        <dbReference type="ChEBI" id="CHEBI:16526"/>
        <dbReference type="ChEBI" id="CHEBI:57287"/>
        <dbReference type="ChEBI" id="CHEBI:57384"/>
        <dbReference type="ChEBI" id="CHEBI:58342"/>
        <dbReference type="ChEBI" id="CHEBI:90726"/>
    </reaction>
    <physiologicalReaction direction="left-to-right" evidence="12">
        <dbReference type="Rhea" id="RHEA:50253"/>
    </physiologicalReaction>
</comment>
<evidence type="ECO:0000256" key="2">
    <source>
        <dbReference type="ARBA" id="ARBA00007263"/>
    </source>
</evidence>
<dbReference type="InterPro" id="IPR030457">
    <property type="entry name" value="ELO_CS"/>
</dbReference>
<feature type="transmembrane region" description="Helical" evidence="12">
    <location>
        <begin position="142"/>
        <end position="161"/>
    </location>
</feature>
<evidence type="ECO:0000256" key="1">
    <source>
        <dbReference type="ARBA" id="ARBA00004141"/>
    </source>
</evidence>
<keyword evidence="14" id="KW-1185">Reference proteome</keyword>
<feature type="transmembrane region" description="Helical" evidence="12">
    <location>
        <begin position="34"/>
        <end position="54"/>
    </location>
</feature>
<comment type="catalytic activity">
    <reaction evidence="11">
        <text>a very-long-chain acyl-CoA + malonyl-CoA + H(+) = a very-long-chain 3-oxoacyl-CoA + CO2 + CoA</text>
        <dbReference type="Rhea" id="RHEA:32727"/>
        <dbReference type="ChEBI" id="CHEBI:15378"/>
        <dbReference type="ChEBI" id="CHEBI:16526"/>
        <dbReference type="ChEBI" id="CHEBI:57287"/>
        <dbReference type="ChEBI" id="CHEBI:57384"/>
        <dbReference type="ChEBI" id="CHEBI:90725"/>
        <dbReference type="ChEBI" id="CHEBI:90736"/>
        <dbReference type="EC" id="2.3.1.199"/>
    </reaction>
</comment>
<dbReference type="AlphaFoldDB" id="A0A0C2Z5S0"/>
<dbReference type="EC" id="2.3.1.-" evidence="12"/>
<feature type="transmembrane region" description="Helical" evidence="12">
    <location>
        <begin position="242"/>
        <end position="262"/>
    </location>
</feature>
<keyword evidence="3 12" id="KW-0444">Lipid biosynthesis</keyword>
<feature type="transmembrane region" description="Helical" evidence="12">
    <location>
        <begin position="114"/>
        <end position="135"/>
    </location>
</feature>
<comment type="similarity">
    <text evidence="2 12">Belongs to the ELO family.</text>
</comment>
<evidence type="ECO:0000256" key="3">
    <source>
        <dbReference type="ARBA" id="ARBA00022516"/>
    </source>
</evidence>
<evidence type="ECO:0000313" key="13">
    <source>
        <dbReference type="EMBL" id="KIM57338.1"/>
    </source>
</evidence>